<feature type="region of interest" description="Disordered" evidence="1">
    <location>
        <begin position="91"/>
        <end position="126"/>
    </location>
</feature>
<feature type="compositionally biased region" description="Polar residues" evidence="1">
    <location>
        <begin position="16"/>
        <end position="25"/>
    </location>
</feature>
<accession>A0A8K0G079</accession>
<keyword evidence="3" id="KW-1185">Reference proteome</keyword>
<gene>
    <name evidence="2" type="ORF">ILUMI_22780</name>
</gene>
<feature type="compositionally biased region" description="Basic and acidic residues" evidence="1">
    <location>
        <begin position="1"/>
        <end position="15"/>
    </location>
</feature>
<name>A0A8K0G079_IGNLU</name>
<reference evidence="2" key="1">
    <citation type="submission" date="2019-08" db="EMBL/GenBank/DDBJ databases">
        <title>The genome of the North American firefly Photinus pyralis.</title>
        <authorList>
            <consortium name="Photinus pyralis genome working group"/>
            <person name="Fallon T.R."/>
            <person name="Sander Lower S.E."/>
            <person name="Weng J.-K."/>
        </authorList>
    </citation>
    <scope>NUCLEOTIDE SEQUENCE</scope>
    <source>
        <strain evidence="2">TRF0915ILg1</strain>
        <tissue evidence="2">Whole body</tissue>
    </source>
</reference>
<evidence type="ECO:0000256" key="1">
    <source>
        <dbReference type="SAM" id="MobiDB-lite"/>
    </source>
</evidence>
<evidence type="ECO:0000313" key="3">
    <source>
        <dbReference type="Proteomes" id="UP000801492"/>
    </source>
</evidence>
<organism evidence="2 3">
    <name type="scientific">Ignelater luminosus</name>
    <name type="common">Cucubano</name>
    <name type="synonym">Pyrophorus luminosus</name>
    <dbReference type="NCBI Taxonomy" id="2038154"/>
    <lineage>
        <taxon>Eukaryota</taxon>
        <taxon>Metazoa</taxon>
        <taxon>Ecdysozoa</taxon>
        <taxon>Arthropoda</taxon>
        <taxon>Hexapoda</taxon>
        <taxon>Insecta</taxon>
        <taxon>Pterygota</taxon>
        <taxon>Neoptera</taxon>
        <taxon>Endopterygota</taxon>
        <taxon>Coleoptera</taxon>
        <taxon>Polyphaga</taxon>
        <taxon>Elateriformia</taxon>
        <taxon>Elateroidea</taxon>
        <taxon>Elateridae</taxon>
        <taxon>Agrypninae</taxon>
        <taxon>Pyrophorini</taxon>
        <taxon>Ignelater</taxon>
    </lineage>
</organism>
<dbReference type="OrthoDB" id="5836254at2759"/>
<dbReference type="EMBL" id="VTPC01090432">
    <property type="protein sequence ID" value="KAF2883392.1"/>
    <property type="molecule type" value="Genomic_DNA"/>
</dbReference>
<comment type="caution">
    <text evidence="2">The sequence shown here is derived from an EMBL/GenBank/DDBJ whole genome shotgun (WGS) entry which is preliminary data.</text>
</comment>
<dbReference type="AlphaFoldDB" id="A0A8K0G079"/>
<feature type="region of interest" description="Disordered" evidence="1">
    <location>
        <begin position="1"/>
        <end position="30"/>
    </location>
</feature>
<dbReference type="Proteomes" id="UP000801492">
    <property type="component" value="Unassembled WGS sequence"/>
</dbReference>
<evidence type="ECO:0000313" key="2">
    <source>
        <dbReference type="EMBL" id="KAF2883392.1"/>
    </source>
</evidence>
<protein>
    <submittedName>
        <fullName evidence="2">Uncharacterized protein</fullName>
    </submittedName>
</protein>
<feature type="compositionally biased region" description="Low complexity" evidence="1">
    <location>
        <begin position="104"/>
        <end position="119"/>
    </location>
</feature>
<sequence length="307" mass="34988">MQEIKGRPRLKERIRNGSTSFNNLKRGNEFPKGENEKIIAKRNNDDVVSIKYYCDIKEVHGILEKAHKDTGHKRRLGMEKEIARKLQKTAGDNIKDRPSDECSTELLNNDNTNNSTNEKNLQHNSSINQPEYDNVEEKLLKDNETRLISINQYRSESIKSLKKQAAEMLQQTRSKYSKVEIGQNVLVKIADVDRGRLTPRNILAVVLSEREDLYQLGTSTGVLEKLSARNEFQVHNSSPSQTTTLASSDIPIDKKFSLRTVAPKESNSAQGFLRCNCRKQENKKCNCVLNQIKCNSKCHSTTFCCNK</sequence>
<proteinExistence type="predicted"/>